<protein>
    <submittedName>
        <fullName evidence="1">Uncharacterized protein</fullName>
    </submittedName>
</protein>
<dbReference type="Proteomes" id="UP000009045">
    <property type="component" value="Chromosome"/>
</dbReference>
<reference evidence="1 2" key="1">
    <citation type="journal article" date="2011" name="J. Biotechnol.">
        <title>The complete genome sequence of the dominant Sinorhizobium meliloti field isolate SM11 extends the S. meliloti pan-genome.</title>
        <authorList>
            <person name="Schneiker-Bekel S."/>
            <person name="Wibberg D."/>
            <person name="Bekel T."/>
            <person name="Blom J."/>
            <person name="Linke B."/>
            <person name="Neuweger H."/>
            <person name="Stiens M."/>
            <person name="Vorholter F.J."/>
            <person name="Weidner S."/>
            <person name="Goesmann A."/>
            <person name="Puhler A."/>
            <person name="Schluter A."/>
        </authorList>
    </citation>
    <scope>NUCLEOTIDE SEQUENCE [LARGE SCALE GENOMIC DNA]</scope>
    <source>
        <strain evidence="1 2">SM11</strain>
    </source>
</reference>
<dbReference type="RefSeq" id="WP_014529743.1">
    <property type="nucleotide sequence ID" value="NC_017325.1"/>
</dbReference>
<dbReference type="AlphaFoldDB" id="F7X3I8"/>
<dbReference type="PATRIC" id="fig|707241.3.peg.2428"/>
<accession>F7X3I8</accession>
<proteinExistence type="predicted"/>
<evidence type="ECO:0000313" key="1">
    <source>
        <dbReference type="EMBL" id="AEH79585.1"/>
    </source>
</evidence>
<name>F7X3I8_SINMM</name>
<dbReference type="EMBL" id="CP001830">
    <property type="protein sequence ID" value="AEH79585.1"/>
    <property type="molecule type" value="Genomic_DNA"/>
</dbReference>
<sequence>MTNQDIYISTDTYFHAIDRIEQIVRTFDPEAPDMVRSDIIQVLGEELGMWPEEALTGSENAPATLAA</sequence>
<gene>
    <name evidence="1" type="ordered locus">SM11_chr2331</name>
</gene>
<evidence type="ECO:0000313" key="2">
    <source>
        <dbReference type="Proteomes" id="UP000009045"/>
    </source>
</evidence>
<organism evidence="1 2">
    <name type="scientific">Sinorhizobium meliloti (strain SM11)</name>
    <dbReference type="NCBI Taxonomy" id="707241"/>
    <lineage>
        <taxon>Bacteria</taxon>
        <taxon>Pseudomonadati</taxon>
        <taxon>Pseudomonadota</taxon>
        <taxon>Alphaproteobacteria</taxon>
        <taxon>Hyphomicrobiales</taxon>
        <taxon>Rhizobiaceae</taxon>
        <taxon>Sinorhizobium/Ensifer group</taxon>
        <taxon>Sinorhizobium</taxon>
    </lineage>
</organism>
<dbReference type="HOGENOM" id="CLU_2810132_0_0_5"/>
<dbReference type="KEGG" id="smx:SM11_chr2331"/>